<dbReference type="CDD" id="cd00085">
    <property type="entry name" value="HNHc"/>
    <property type="match status" value="1"/>
</dbReference>
<dbReference type="KEGG" id="moi:MOVS_01300"/>
<evidence type="ECO:0000256" key="1">
    <source>
        <dbReference type="ARBA" id="ARBA00022722"/>
    </source>
</evidence>
<dbReference type="EMBL" id="CP011158">
    <property type="protein sequence ID" value="ANB90853.1"/>
    <property type="molecule type" value="Genomic_DNA"/>
</dbReference>
<proteinExistence type="inferred from homology"/>
<evidence type="ECO:0000256" key="4">
    <source>
        <dbReference type="ARBA" id="ARBA00040194"/>
    </source>
</evidence>
<dbReference type="RefSeq" id="WP_063513439.1">
    <property type="nucleotide sequence ID" value="NZ_CP011158.1"/>
</dbReference>
<accession>A0A378PHM4</accession>
<dbReference type="InterPro" id="IPR003615">
    <property type="entry name" value="HNH_nuc"/>
</dbReference>
<dbReference type="Proteomes" id="UP000255102">
    <property type="component" value="Unassembled WGS sequence"/>
</dbReference>
<evidence type="ECO:0000313" key="6">
    <source>
        <dbReference type="EMBL" id="ANB90853.1"/>
    </source>
</evidence>
<protein>
    <recommendedName>
        <fullName evidence="4">Putative HNH nuclease YajD</fullName>
    </recommendedName>
</protein>
<dbReference type="GO" id="GO:0008270">
    <property type="term" value="F:zinc ion binding"/>
    <property type="evidence" value="ECO:0007669"/>
    <property type="project" value="InterPro"/>
</dbReference>
<reference evidence="6 8" key="1">
    <citation type="submission" date="2015-04" db="EMBL/GenBank/DDBJ databases">
        <authorList>
            <person name="Calcutt M.J."/>
            <person name="Foecking M.F."/>
        </authorList>
    </citation>
    <scope>NUCLEOTIDE SEQUENCE [LARGE SCALE GENOMIC DNA]</scope>
    <source>
        <strain evidence="6 8">199/55</strain>
    </source>
</reference>
<dbReference type="PANTHER" id="PTHR41286">
    <property type="entry name" value="HNH NUCLEASE YAJD-RELATED"/>
    <property type="match status" value="1"/>
</dbReference>
<dbReference type="InterPro" id="IPR002711">
    <property type="entry name" value="HNH"/>
</dbReference>
<dbReference type="Gene3D" id="1.10.30.50">
    <property type="match status" value="1"/>
</dbReference>
<dbReference type="AlphaFoldDB" id="A0A378PHM4"/>
<dbReference type="Pfam" id="PF01844">
    <property type="entry name" value="HNH"/>
    <property type="match status" value="1"/>
</dbReference>
<dbReference type="PANTHER" id="PTHR41286:SF1">
    <property type="entry name" value="HNH NUCLEASE YAJD-RELATED"/>
    <property type="match status" value="1"/>
</dbReference>
<evidence type="ECO:0000259" key="5">
    <source>
        <dbReference type="SMART" id="SM00507"/>
    </source>
</evidence>
<evidence type="ECO:0000256" key="2">
    <source>
        <dbReference type="ARBA" id="ARBA00022801"/>
    </source>
</evidence>
<dbReference type="GO" id="GO:0016787">
    <property type="term" value="F:hydrolase activity"/>
    <property type="evidence" value="ECO:0007669"/>
    <property type="project" value="UniProtKB-KW"/>
</dbReference>
<gene>
    <name evidence="6" type="ORF">MOVS_01300</name>
    <name evidence="7" type="ORF">NCTC11227_00273</name>
</gene>
<dbReference type="STRING" id="29433.MOVS_01300"/>
<dbReference type="GO" id="GO:0003676">
    <property type="term" value="F:nucleic acid binding"/>
    <property type="evidence" value="ECO:0007669"/>
    <property type="project" value="InterPro"/>
</dbReference>
<name>A0A378PHM4_9GAMM</name>
<keyword evidence="7" id="KW-0255">Endonuclease</keyword>
<evidence type="ECO:0000313" key="9">
    <source>
        <dbReference type="Proteomes" id="UP000255102"/>
    </source>
</evidence>
<evidence type="ECO:0000313" key="8">
    <source>
        <dbReference type="Proteomes" id="UP000076765"/>
    </source>
</evidence>
<dbReference type="EMBL" id="UGPW01000001">
    <property type="protein sequence ID" value="STY86294.1"/>
    <property type="molecule type" value="Genomic_DNA"/>
</dbReference>
<dbReference type="GO" id="GO:0005829">
    <property type="term" value="C:cytosol"/>
    <property type="evidence" value="ECO:0007669"/>
    <property type="project" value="TreeGrafter"/>
</dbReference>
<evidence type="ECO:0000256" key="3">
    <source>
        <dbReference type="ARBA" id="ARBA00038412"/>
    </source>
</evidence>
<keyword evidence="8" id="KW-1185">Reference proteome</keyword>
<dbReference type="Proteomes" id="UP000076765">
    <property type="component" value="Chromosome"/>
</dbReference>
<evidence type="ECO:0000313" key="7">
    <source>
        <dbReference type="EMBL" id="STY86294.1"/>
    </source>
</evidence>
<comment type="similarity">
    <text evidence="3">Belongs to the HNH nuclease family.</text>
</comment>
<feature type="domain" description="HNH nuclease" evidence="5">
    <location>
        <begin position="54"/>
        <end position="108"/>
    </location>
</feature>
<dbReference type="SMART" id="SM00507">
    <property type="entry name" value="HNHc"/>
    <property type="match status" value="1"/>
</dbReference>
<reference evidence="7 9" key="2">
    <citation type="submission" date="2018-06" db="EMBL/GenBank/DDBJ databases">
        <authorList>
            <consortium name="Pathogen Informatics"/>
            <person name="Doyle S."/>
        </authorList>
    </citation>
    <scope>NUCLEOTIDE SEQUENCE [LARGE SCALE GENOMIC DNA]</scope>
    <source>
        <strain evidence="7 9">NCTC11227</strain>
    </source>
</reference>
<keyword evidence="2" id="KW-0378">Hydrolase</keyword>
<keyword evidence="1" id="KW-0540">Nuclease</keyword>
<sequence>MPKTPCRASGCKNLVNRQDKGYCETHARMRYGWAKTQAVKGNTTQRGYGSAWRKLRSAIMERDGYLCQVCLQAGRLTPAHAVDHIINKASGGTDDPSNLQAICHACHATKTQNESRRGGVGKKF</sequence>
<organism evidence="7 9">
    <name type="scientific">Moraxella ovis</name>
    <dbReference type="NCBI Taxonomy" id="29433"/>
    <lineage>
        <taxon>Bacteria</taxon>
        <taxon>Pseudomonadati</taxon>
        <taxon>Pseudomonadota</taxon>
        <taxon>Gammaproteobacteria</taxon>
        <taxon>Moraxellales</taxon>
        <taxon>Moraxellaceae</taxon>
        <taxon>Moraxella</taxon>
    </lineage>
</organism>
<dbReference type="GO" id="GO:0004519">
    <property type="term" value="F:endonuclease activity"/>
    <property type="evidence" value="ECO:0007669"/>
    <property type="project" value="UniProtKB-KW"/>
</dbReference>